<proteinExistence type="predicted"/>
<feature type="signal peptide" evidence="13">
    <location>
        <begin position="1"/>
        <end position="24"/>
    </location>
</feature>
<evidence type="ECO:0000256" key="3">
    <source>
        <dbReference type="ARBA" id="ARBA00022679"/>
    </source>
</evidence>
<feature type="transmembrane region" description="Helical" evidence="12">
    <location>
        <begin position="260"/>
        <end position="293"/>
    </location>
</feature>
<evidence type="ECO:0000256" key="13">
    <source>
        <dbReference type="SAM" id="SignalP"/>
    </source>
</evidence>
<dbReference type="SUPFAM" id="SSF56112">
    <property type="entry name" value="Protein kinase-like (PK-like)"/>
    <property type="match status" value="1"/>
</dbReference>
<keyword evidence="2" id="KW-0418">Kinase</keyword>
<feature type="binding site" evidence="11">
    <location>
        <position position="359"/>
    </location>
    <ligand>
        <name>ATP</name>
        <dbReference type="ChEBI" id="CHEBI:30616"/>
    </ligand>
</feature>
<dbReference type="InterPro" id="IPR017441">
    <property type="entry name" value="Protein_kinase_ATP_BS"/>
</dbReference>
<dbReference type="PANTHER" id="PTHR27009">
    <property type="entry name" value="RUST RESISTANCE KINASE LR10-RELATED"/>
    <property type="match status" value="1"/>
</dbReference>
<feature type="chain" id="PRO_5029765885" description="Protein kinase domain-containing protein" evidence="13">
    <location>
        <begin position="25"/>
        <end position="632"/>
    </location>
</feature>
<evidence type="ECO:0000256" key="2">
    <source>
        <dbReference type="ARBA" id="ARBA00022527"/>
    </source>
</evidence>
<keyword evidence="6 11" id="KW-0547">Nucleotide-binding</keyword>
<keyword evidence="4 12" id="KW-0812">Transmembrane</keyword>
<dbReference type="Proteomes" id="UP000541444">
    <property type="component" value="Unassembled WGS sequence"/>
</dbReference>
<dbReference type="InterPro" id="IPR045874">
    <property type="entry name" value="LRK10/LRL21-25-like"/>
</dbReference>
<evidence type="ECO:0000256" key="4">
    <source>
        <dbReference type="ARBA" id="ARBA00022692"/>
    </source>
</evidence>
<keyword evidence="9 12" id="KW-0472">Membrane</keyword>
<dbReference type="Gene3D" id="1.10.510.10">
    <property type="entry name" value="Transferase(Phosphotransferase) domain 1"/>
    <property type="match status" value="2"/>
</dbReference>
<name>A0A7J7NVI4_9MAGN</name>
<dbReference type="InterPro" id="IPR011009">
    <property type="entry name" value="Kinase-like_dom_sf"/>
</dbReference>
<accession>A0A7J7NVI4</accession>
<evidence type="ECO:0000313" key="16">
    <source>
        <dbReference type="Proteomes" id="UP000541444"/>
    </source>
</evidence>
<dbReference type="PROSITE" id="PS50011">
    <property type="entry name" value="PROTEIN_KINASE_DOM"/>
    <property type="match status" value="1"/>
</dbReference>
<keyword evidence="3" id="KW-0808">Transferase</keyword>
<dbReference type="GO" id="GO:0016020">
    <property type="term" value="C:membrane"/>
    <property type="evidence" value="ECO:0007669"/>
    <property type="project" value="UniProtKB-SubCell"/>
</dbReference>
<keyword evidence="8 12" id="KW-1133">Transmembrane helix</keyword>
<evidence type="ECO:0000256" key="7">
    <source>
        <dbReference type="ARBA" id="ARBA00022840"/>
    </source>
</evidence>
<dbReference type="Gene3D" id="3.30.200.20">
    <property type="entry name" value="Phosphorylase Kinase, domain 1"/>
    <property type="match status" value="1"/>
</dbReference>
<dbReference type="Pfam" id="PF13947">
    <property type="entry name" value="GUB_WAK_bind"/>
    <property type="match status" value="1"/>
</dbReference>
<evidence type="ECO:0000256" key="9">
    <source>
        <dbReference type="ARBA" id="ARBA00023136"/>
    </source>
</evidence>
<evidence type="ECO:0000259" key="14">
    <source>
        <dbReference type="PROSITE" id="PS50011"/>
    </source>
</evidence>
<keyword evidence="5 13" id="KW-0732">Signal</keyword>
<keyword evidence="10" id="KW-0325">Glycoprotein</keyword>
<evidence type="ECO:0000256" key="5">
    <source>
        <dbReference type="ARBA" id="ARBA00022729"/>
    </source>
</evidence>
<keyword evidence="2" id="KW-0723">Serine/threonine-protein kinase</keyword>
<keyword evidence="16" id="KW-1185">Reference proteome</keyword>
<organism evidence="15 16">
    <name type="scientific">Kingdonia uniflora</name>
    <dbReference type="NCBI Taxonomy" id="39325"/>
    <lineage>
        <taxon>Eukaryota</taxon>
        <taxon>Viridiplantae</taxon>
        <taxon>Streptophyta</taxon>
        <taxon>Embryophyta</taxon>
        <taxon>Tracheophyta</taxon>
        <taxon>Spermatophyta</taxon>
        <taxon>Magnoliopsida</taxon>
        <taxon>Ranunculales</taxon>
        <taxon>Circaeasteraceae</taxon>
        <taxon>Kingdonia</taxon>
    </lineage>
</organism>
<dbReference type="PROSITE" id="PS00107">
    <property type="entry name" value="PROTEIN_KINASE_ATP"/>
    <property type="match status" value="1"/>
</dbReference>
<evidence type="ECO:0000256" key="11">
    <source>
        <dbReference type="PROSITE-ProRule" id="PRU10141"/>
    </source>
</evidence>
<protein>
    <recommendedName>
        <fullName evidence="14">Protein kinase domain-containing protein</fullName>
    </recommendedName>
</protein>
<comment type="subcellular location">
    <subcellularLocation>
        <location evidence="1">Membrane</location>
        <topology evidence="1">Single-pass type I membrane protein</topology>
    </subcellularLocation>
</comment>
<evidence type="ECO:0000256" key="12">
    <source>
        <dbReference type="SAM" id="Phobius"/>
    </source>
</evidence>
<dbReference type="GO" id="GO:0005524">
    <property type="term" value="F:ATP binding"/>
    <property type="evidence" value="ECO:0007669"/>
    <property type="project" value="UniProtKB-UniRule"/>
</dbReference>
<dbReference type="FunFam" id="3.30.200.20:FF:000178">
    <property type="entry name" value="serine/threonine-protein kinase PBS1-like"/>
    <property type="match status" value="1"/>
</dbReference>
<comment type="caution">
    <text evidence="15">The sequence shown here is derived from an EMBL/GenBank/DDBJ whole genome shotgun (WGS) entry which is preliminary data.</text>
</comment>
<evidence type="ECO:0000256" key="1">
    <source>
        <dbReference type="ARBA" id="ARBA00004479"/>
    </source>
</evidence>
<feature type="domain" description="Protein kinase" evidence="14">
    <location>
        <begin position="331"/>
        <end position="583"/>
    </location>
</feature>
<evidence type="ECO:0000256" key="8">
    <source>
        <dbReference type="ARBA" id="ARBA00022989"/>
    </source>
</evidence>
<reference evidence="15 16" key="1">
    <citation type="journal article" date="2020" name="IScience">
        <title>Genome Sequencing of the Endangered Kingdonia uniflora (Circaeasteraceae, Ranunculales) Reveals Potential Mechanisms of Evolutionary Specialization.</title>
        <authorList>
            <person name="Sun Y."/>
            <person name="Deng T."/>
            <person name="Zhang A."/>
            <person name="Moore M.J."/>
            <person name="Landis J.B."/>
            <person name="Lin N."/>
            <person name="Zhang H."/>
            <person name="Zhang X."/>
            <person name="Huang J."/>
            <person name="Zhang X."/>
            <person name="Sun H."/>
            <person name="Wang H."/>
        </authorList>
    </citation>
    <scope>NUCLEOTIDE SEQUENCE [LARGE SCALE GENOMIC DNA]</scope>
    <source>
        <strain evidence="15">TB1705</strain>
        <tissue evidence="15">Leaf</tissue>
    </source>
</reference>
<dbReference type="AlphaFoldDB" id="A0A7J7NVI4"/>
<dbReference type="InterPro" id="IPR001245">
    <property type="entry name" value="Ser-Thr/Tyr_kinase_cat_dom"/>
</dbReference>
<sequence length="632" mass="71791">MLSYLCSWISLAIFLALSFKDCDAKRHEHCNPSSCGNLQNISYPFRLKEDPYRCGDRRYELSCENNRTVLYLYSGKYYVHSISYPNRTIQVVDPGLESKNCSSLPHYPLSRNNFSIEDPYQFAFYPFSDYAYANGIALVNCPFPIKSPEYVDTAPCINGTNSSHLYSYVVLGDMTVFDLKDSCRISMSIYNSLGFSYSDLSKNIQNLSFYDIHQRLLIGLELTWFRVDCGHCSAKRRSCYLDEYNNIQCGNMRSMGYFDIIITTVLVTLIYIGLFIVARALCAIPCFSICLIYKFRRRHLAMDDGIEEFLQDYNNLGPIRYSYADVKKMSKGFIEKLGQGGFGAVFKGKLRSGRLIAVKMLGKSKNNGQDFMSEVATIGRIHHVNIVQLSGFCSEGSKRALIYDFMPNGSLEKYIFHQDDKNMHLSWEKMYEIALGVARGIEYLHSGYFGLAKLYNTDDSIVTLTAARGTIGYIAPELFYKNIGGVSYKADVYSFGMLLMEMAGRRRNVNSQAENSSEMYFPMCVYEQLNRGEEMEIEDATEEERKIAKKLAVVALWCIQLKPKDRPSMNKVVEMLESAAETLQMPPKLSLVPEDRIVATSTEISTTSHSETLSCNSIDSIAIDLRPYSSLL</sequence>
<dbReference type="Pfam" id="PF07714">
    <property type="entry name" value="PK_Tyr_Ser-Thr"/>
    <property type="match status" value="1"/>
</dbReference>
<dbReference type="InterPro" id="IPR000719">
    <property type="entry name" value="Prot_kinase_dom"/>
</dbReference>
<gene>
    <name evidence="15" type="ORF">GIB67_011247</name>
</gene>
<evidence type="ECO:0000256" key="6">
    <source>
        <dbReference type="ARBA" id="ARBA00022741"/>
    </source>
</evidence>
<evidence type="ECO:0000313" key="15">
    <source>
        <dbReference type="EMBL" id="KAF6171186.1"/>
    </source>
</evidence>
<dbReference type="EMBL" id="JACGCM010000513">
    <property type="protein sequence ID" value="KAF6171186.1"/>
    <property type="molecule type" value="Genomic_DNA"/>
</dbReference>
<dbReference type="InterPro" id="IPR025287">
    <property type="entry name" value="WAK_GUB"/>
</dbReference>
<keyword evidence="7 11" id="KW-0067">ATP-binding</keyword>
<dbReference type="GO" id="GO:0004674">
    <property type="term" value="F:protein serine/threonine kinase activity"/>
    <property type="evidence" value="ECO:0007669"/>
    <property type="project" value="UniProtKB-KW"/>
</dbReference>
<dbReference type="Pfam" id="PF00069">
    <property type="entry name" value="Pkinase"/>
    <property type="match status" value="1"/>
</dbReference>
<dbReference type="GO" id="GO:0030247">
    <property type="term" value="F:polysaccharide binding"/>
    <property type="evidence" value="ECO:0007669"/>
    <property type="project" value="InterPro"/>
</dbReference>
<dbReference type="OrthoDB" id="544400at2759"/>
<evidence type="ECO:0000256" key="10">
    <source>
        <dbReference type="ARBA" id="ARBA00023180"/>
    </source>
</evidence>